<sequence length="247" mass="27716">MTATAVTGMVLSAMPVGEYDKRLVILTKEKGKITAFAKGARKPGSAFLACSNPFSFGTFELYEGRSAYTVLAVNITNYFEELRVDVEGAYYGMYFCELADYYSHEFEDGGESLKLLYQSLKALSLENIGKPLVRRIYELRLFQINGVAPQVFACVKCGRKEELVSYKETLSGVLCKNCHTGSKDTVKISEAALYTMQYILSAPLTKLYTFTVSGEVLQELETCMDIHAREQIDRELKSLKILKMMLL</sequence>
<dbReference type="GO" id="GO:0006302">
    <property type="term" value="P:double-strand break repair"/>
    <property type="evidence" value="ECO:0007669"/>
    <property type="project" value="TreeGrafter"/>
</dbReference>
<dbReference type="SUPFAM" id="SSF50249">
    <property type="entry name" value="Nucleic acid-binding proteins"/>
    <property type="match status" value="1"/>
</dbReference>
<dbReference type="Gene3D" id="2.40.50.140">
    <property type="entry name" value="Nucleic acid-binding proteins"/>
    <property type="match status" value="1"/>
</dbReference>
<dbReference type="InterPro" id="IPR003717">
    <property type="entry name" value="RecO"/>
</dbReference>
<dbReference type="PANTHER" id="PTHR33991">
    <property type="entry name" value="DNA REPAIR PROTEIN RECO"/>
    <property type="match status" value="1"/>
</dbReference>
<dbReference type="EMBL" id="FRAC01000044">
    <property type="protein sequence ID" value="SHL68495.1"/>
    <property type="molecule type" value="Genomic_DNA"/>
</dbReference>
<dbReference type="InterPro" id="IPR012340">
    <property type="entry name" value="NA-bd_OB-fold"/>
</dbReference>
<keyword evidence="4 7" id="KW-0233">DNA recombination</keyword>
<dbReference type="GO" id="GO:0043590">
    <property type="term" value="C:bacterial nucleoid"/>
    <property type="evidence" value="ECO:0007669"/>
    <property type="project" value="TreeGrafter"/>
</dbReference>
<evidence type="ECO:0000256" key="3">
    <source>
        <dbReference type="ARBA" id="ARBA00022763"/>
    </source>
</evidence>
<evidence type="ECO:0000259" key="8">
    <source>
        <dbReference type="Pfam" id="PF11967"/>
    </source>
</evidence>
<dbReference type="NCBIfam" id="TIGR00613">
    <property type="entry name" value="reco"/>
    <property type="match status" value="1"/>
</dbReference>
<dbReference type="OrthoDB" id="9797083at2"/>
<evidence type="ECO:0000256" key="6">
    <source>
        <dbReference type="ARBA" id="ARBA00033409"/>
    </source>
</evidence>
<dbReference type="InterPro" id="IPR022572">
    <property type="entry name" value="DNA_rep/recomb_RecO_N"/>
</dbReference>
<evidence type="ECO:0000256" key="4">
    <source>
        <dbReference type="ARBA" id="ARBA00023172"/>
    </source>
</evidence>
<evidence type="ECO:0000313" key="10">
    <source>
        <dbReference type="Proteomes" id="UP000184386"/>
    </source>
</evidence>
<dbReference type="Pfam" id="PF02565">
    <property type="entry name" value="RecO_C"/>
    <property type="match status" value="1"/>
</dbReference>
<dbReference type="InterPro" id="IPR042242">
    <property type="entry name" value="RecO_C"/>
</dbReference>
<dbReference type="SUPFAM" id="SSF57863">
    <property type="entry name" value="ArfGap/RecO-like zinc finger"/>
    <property type="match status" value="1"/>
</dbReference>
<evidence type="ECO:0000256" key="7">
    <source>
        <dbReference type="HAMAP-Rule" id="MF_00201"/>
    </source>
</evidence>
<keyword evidence="5 7" id="KW-0234">DNA repair</keyword>
<protein>
    <recommendedName>
        <fullName evidence="2 7">DNA repair protein RecO</fullName>
    </recommendedName>
    <alternativeName>
        <fullName evidence="6 7">Recombination protein O</fullName>
    </alternativeName>
</protein>
<evidence type="ECO:0000256" key="1">
    <source>
        <dbReference type="ARBA" id="ARBA00007452"/>
    </source>
</evidence>
<dbReference type="Gene3D" id="1.20.1440.120">
    <property type="entry name" value="Recombination protein O, C-terminal domain"/>
    <property type="match status" value="1"/>
</dbReference>
<gene>
    <name evidence="7" type="primary">recO</name>
    <name evidence="9" type="ORF">SAMN02745136_05467</name>
</gene>
<accession>A0A1M7CMS7</accession>
<dbReference type="PANTHER" id="PTHR33991:SF1">
    <property type="entry name" value="DNA REPAIR PROTEIN RECO"/>
    <property type="match status" value="1"/>
</dbReference>
<dbReference type="GO" id="GO:0006310">
    <property type="term" value="P:DNA recombination"/>
    <property type="evidence" value="ECO:0007669"/>
    <property type="project" value="UniProtKB-UniRule"/>
</dbReference>
<dbReference type="Proteomes" id="UP000184386">
    <property type="component" value="Unassembled WGS sequence"/>
</dbReference>
<proteinExistence type="inferred from homology"/>
<evidence type="ECO:0000313" key="9">
    <source>
        <dbReference type="EMBL" id="SHL68495.1"/>
    </source>
</evidence>
<dbReference type="InterPro" id="IPR037278">
    <property type="entry name" value="ARFGAP/RecO"/>
</dbReference>
<dbReference type="Pfam" id="PF11967">
    <property type="entry name" value="RecO_N"/>
    <property type="match status" value="1"/>
</dbReference>
<feature type="domain" description="DNA replication/recombination mediator RecO N-terminal" evidence="8">
    <location>
        <begin position="1"/>
        <end position="79"/>
    </location>
</feature>
<dbReference type="HAMAP" id="MF_00201">
    <property type="entry name" value="RecO"/>
    <property type="match status" value="1"/>
</dbReference>
<dbReference type="RefSeq" id="WP_073280360.1">
    <property type="nucleotide sequence ID" value="NZ_FRAC01000044.1"/>
</dbReference>
<organism evidence="9 10">
    <name type="scientific">Anaerocolumna jejuensis DSM 15929</name>
    <dbReference type="NCBI Taxonomy" id="1121322"/>
    <lineage>
        <taxon>Bacteria</taxon>
        <taxon>Bacillati</taxon>
        <taxon>Bacillota</taxon>
        <taxon>Clostridia</taxon>
        <taxon>Lachnospirales</taxon>
        <taxon>Lachnospiraceae</taxon>
        <taxon>Anaerocolumna</taxon>
    </lineage>
</organism>
<evidence type="ECO:0000256" key="2">
    <source>
        <dbReference type="ARBA" id="ARBA00021310"/>
    </source>
</evidence>
<comment type="function">
    <text evidence="7">Involved in DNA repair and RecF pathway recombination.</text>
</comment>
<comment type="similarity">
    <text evidence="1 7">Belongs to the RecO family.</text>
</comment>
<name>A0A1M7CMS7_9FIRM</name>
<keyword evidence="3 7" id="KW-0227">DNA damage</keyword>
<evidence type="ECO:0000256" key="5">
    <source>
        <dbReference type="ARBA" id="ARBA00023204"/>
    </source>
</evidence>
<reference evidence="9 10" key="1">
    <citation type="submission" date="2016-11" db="EMBL/GenBank/DDBJ databases">
        <authorList>
            <person name="Jaros S."/>
            <person name="Januszkiewicz K."/>
            <person name="Wedrychowicz H."/>
        </authorList>
    </citation>
    <scope>NUCLEOTIDE SEQUENCE [LARGE SCALE GENOMIC DNA]</scope>
    <source>
        <strain evidence="9 10">DSM 15929</strain>
    </source>
</reference>
<dbReference type="AlphaFoldDB" id="A0A1M7CMS7"/>
<keyword evidence="10" id="KW-1185">Reference proteome</keyword>
<dbReference type="STRING" id="1121322.SAMN02745136_05467"/>